<dbReference type="Pfam" id="PF00753">
    <property type="entry name" value="Lactamase_B"/>
    <property type="match status" value="1"/>
</dbReference>
<evidence type="ECO:0000256" key="2">
    <source>
        <dbReference type="ARBA" id="ARBA00022475"/>
    </source>
</evidence>
<dbReference type="InterPro" id="IPR001279">
    <property type="entry name" value="Metallo-B-lactamas"/>
</dbReference>
<evidence type="ECO:0000256" key="6">
    <source>
        <dbReference type="SAM" id="Phobius"/>
    </source>
</evidence>
<organism evidence="8 9">
    <name type="scientific">Micrococcoides hystricis</name>
    <dbReference type="NCBI Taxonomy" id="1572761"/>
    <lineage>
        <taxon>Bacteria</taxon>
        <taxon>Bacillati</taxon>
        <taxon>Actinomycetota</taxon>
        <taxon>Actinomycetes</taxon>
        <taxon>Micrococcales</taxon>
        <taxon>Micrococcaceae</taxon>
        <taxon>Micrococcoides</taxon>
    </lineage>
</organism>
<feature type="transmembrane region" description="Helical" evidence="6">
    <location>
        <begin position="445"/>
        <end position="463"/>
    </location>
</feature>
<dbReference type="EMBL" id="JBHLUB010000001">
    <property type="protein sequence ID" value="MFC0581061.1"/>
    <property type="molecule type" value="Genomic_DNA"/>
</dbReference>
<feature type="domain" description="Metallo-beta-lactamase" evidence="7">
    <location>
        <begin position="599"/>
        <end position="766"/>
    </location>
</feature>
<evidence type="ECO:0000256" key="4">
    <source>
        <dbReference type="ARBA" id="ARBA00022989"/>
    </source>
</evidence>
<evidence type="ECO:0000259" key="7">
    <source>
        <dbReference type="SMART" id="SM00849"/>
    </source>
</evidence>
<feature type="transmembrane region" description="Helical" evidence="6">
    <location>
        <begin position="307"/>
        <end position="325"/>
    </location>
</feature>
<proteinExistence type="predicted"/>
<evidence type="ECO:0000313" key="8">
    <source>
        <dbReference type="EMBL" id="MFC0581061.1"/>
    </source>
</evidence>
<feature type="transmembrane region" description="Helical" evidence="6">
    <location>
        <begin position="470"/>
        <end position="491"/>
    </location>
</feature>
<feature type="transmembrane region" description="Helical" evidence="6">
    <location>
        <begin position="45"/>
        <end position="65"/>
    </location>
</feature>
<accession>A0ABV6P8W5</accession>
<dbReference type="SMART" id="SM00849">
    <property type="entry name" value="Lactamase_B"/>
    <property type="match status" value="1"/>
</dbReference>
<comment type="subcellular location">
    <subcellularLocation>
        <location evidence="1">Cell membrane</location>
        <topology evidence="1">Multi-pass membrane protein</topology>
    </subcellularLocation>
</comment>
<feature type="transmembrane region" description="Helical" evidence="6">
    <location>
        <begin position="77"/>
        <end position="101"/>
    </location>
</feature>
<evidence type="ECO:0000256" key="3">
    <source>
        <dbReference type="ARBA" id="ARBA00022692"/>
    </source>
</evidence>
<feature type="transmembrane region" description="Helical" evidence="6">
    <location>
        <begin position="355"/>
        <end position="373"/>
    </location>
</feature>
<dbReference type="Proteomes" id="UP001589862">
    <property type="component" value="Unassembled WGS sequence"/>
</dbReference>
<evidence type="ECO:0000256" key="5">
    <source>
        <dbReference type="ARBA" id="ARBA00023136"/>
    </source>
</evidence>
<feature type="transmembrane region" description="Helical" evidence="6">
    <location>
        <begin position="21"/>
        <end position="39"/>
    </location>
</feature>
<feature type="transmembrane region" description="Helical" evidence="6">
    <location>
        <begin position="405"/>
        <end position="425"/>
    </location>
</feature>
<dbReference type="RefSeq" id="WP_377457597.1">
    <property type="nucleotide sequence ID" value="NZ_JBHLUB010000001.1"/>
</dbReference>
<evidence type="ECO:0000313" key="9">
    <source>
        <dbReference type="Proteomes" id="UP001589862"/>
    </source>
</evidence>
<keyword evidence="3 6" id="KW-0812">Transmembrane</keyword>
<dbReference type="InterPro" id="IPR036866">
    <property type="entry name" value="RibonucZ/Hydroxyglut_hydro"/>
</dbReference>
<gene>
    <name evidence="8" type="ORF">ACFFFR_01480</name>
</gene>
<dbReference type="CDD" id="cd07731">
    <property type="entry name" value="ComA-like_MBL-fold"/>
    <property type="match status" value="1"/>
</dbReference>
<evidence type="ECO:0000256" key="1">
    <source>
        <dbReference type="ARBA" id="ARBA00004651"/>
    </source>
</evidence>
<keyword evidence="2" id="KW-1003">Cell membrane</keyword>
<dbReference type="PANTHER" id="PTHR30619">
    <property type="entry name" value="DNA INTERNALIZATION/COMPETENCE PROTEIN COMEC/REC2"/>
    <property type="match status" value="1"/>
</dbReference>
<name>A0ABV6P8W5_9MICC</name>
<feature type="transmembrane region" description="Helical" evidence="6">
    <location>
        <begin position="331"/>
        <end position="348"/>
    </location>
</feature>
<dbReference type="PANTHER" id="PTHR30619:SF1">
    <property type="entry name" value="RECOMBINATION PROTEIN 2"/>
    <property type="match status" value="1"/>
</dbReference>
<dbReference type="NCBIfam" id="TIGR00360">
    <property type="entry name" value="ComEC_N-term"/>
    <property type="match status" value="1"/>
</dbReference>
<dbReference type="SUPFAM" id="SSF56281">
    <property type="entry name" value="Metallo-hydrolase/oxidoreductase"/>
    <property type="match status" value="1"/>
</dbReference>
<keyword evidence="4 6" id="KW-1133">Transmembrane helix</keyword>
<reference evidence="8 9" key="1">
    <citation type="submission" date="2024-09" db="EMBL/GenBank/DDBJ databases">
        <authorList>
            <person name="Sun Q."/>
            <person name="Mori K."/>
        </authorList>
    </citation>
    <scope>NUCLEOTIDE SEQUENCE [LARGE SCALE GENOMIC DNA]</scope>
    <source>
        <strain evidence="8 9">NCAIM B.02604</strain>
    </source>
</reference>
<dbReference type="InterPro" id="IPR035681">
    <property type="entry name" value="ComA-like_MBL"/>
</dbReference>
<protein>
    <submittedName>
        <fullName evidence="8">ComEC/Rec2 family competence protein</fullName>
    </submittedName>
</protein>
<comment type="caution">
    <text evidence="8">The sequence shown here is derived from an EMBL/GenBank/DDBJ whole genome shotgun (WGS) entry which is preliminary data.</text>
</comment>
<sequence length="836" mass="90590">MTNSSSNHSPSRRKSPGDWRLVPLTAGLVLVTLLAVVLPEPQLALFWRIGLAIALTAGGYLWWAYRSPLETCRGRRWLRMSILHVALICAASVIVVSSVAAQKSSWDEANFRHYMSEQQSFRAVIELSQQPQKRTNQFGQTSYEAAAHVLALQHRNGVDQPVKSAWPVWLRSDQPLTYGAGTVVRGIVLAQEPPSLSRIQAFVTVRGPVEVLSEQDPDIFERLRERLLELGREHRTGFDGIDASTEHQRGSALIASMIVGDTSEHDEQLRTDMKVSGLSHLSAVSGANCALVFGVVTTLMRRLRLPMWLQMLASSVALILFILVVGFEPSVLRAGVMGLVGAIAVFAGRGRKTLPLLYVACIGLLLFDPWYVTDLAFQLSVAATWGIIVWGTALSNLFPVWVPRILAQATAVAVAATIATIPVLGPATGALPTHSVAANVLVTPLVPLITLLGTAALPFVLWLPALAKVLLYPVGWLTIGVGAVGHFSAGLPGALLPWPEGSLGYGLGMLIVLLVAISTHVLSRRSQALDRNRAEGIRTMIRIVRYGSVGNWFRFHLGRSSGWLAATIIACCCLIGLGVWLRPTGLGSNWHLAVCDVGQGDMFVMNTGADQAVVIDAGPDPQAADQCLKELGVTHVEHLFISHQHTDHYGGVEGVFRDRAVAALSVGTAEKHVQIPQLGTQPRFPRQGERFTFGGEAGTPHVTVTALTPGRKPHHTENNASLVLHVHLKHEDVSLLFTGDLEEEEFNRLQANRMIPENIDVLKVAHHGARNGSARVPQLLGPSLALISVGADNDYGHPHPEIVAALKEEQAHVVRTDELGSVWVQFTDNGFLVGQF</sequence>
<dbReference type="Pfam" id="PF03772">
    <property type="entry name" value="Competence"/>
    <property type="match status" value="1"/>
</dbReference>
<feature type="transmembrane region" description="Helical" evidence="6">
    <location>
        <begin position="562"/>
        <end position="581"/>
    </location>
</feature>
<dbReference type="Gene3D" id="3.60.15.10">
    <property type="entry name" value="Ribonuclease Z/Hydroxyacylglutathione hydrolase-like"/>
    <property type="match status" value="1"/>
</dbReference>
<keyword evidence="9" id="KW-1185">Reference proteome</keyword>
<keyword evidence="5 6" id="KW-0472">Membrane</keyword>
<feature type="transmembrane region" description="Helical" evidence="6">
    <location>
        <begin position="379"/>
        <end position="398"/>
    </location>
</feature>
<dbReference type="InterPro" id="IPR004477">
    <property type="entry name" value="ComEC_N"/>
</dbReference>
<feature type="transmembrane region" description="Helical" evidence="6">
    <location>
        <begin position="278"/>
        <end position="300"/>
    </location>
</feature>
<feature type="transmembrane region" description="Helical" evidence="6">
    <location>
        <begin position="503"/>
        <end position="523"/>
    </location>
</feature>
<dbReference type="InterPro" id="IPR052159">
    <property type="entry name" value="Competence_DNA_uptake"/>
</dbReference>